<comment type="caution">
    <text evidence="2">The sequence shown here is derived from an EMBL/GenBank/DDBJ whole genome shotgun (WGS) entry which is preliminary data.</text>
</comment>
<organism evidence="2 3">
    <name type="scientific">Anaeroselena agilis</name>
    <dbReference type="NCBI Taxonomy" id="3063788"/>
    <lineage>
        <taxon>Bacteria</taxon>
        <taxon>Bacillati</taxon>
        <taxon>Bacillota</taxon>
        <taxon>Negativicutes</taxon>
        <taxon>Acetonemataceae</taxon>
        <taxon>Anaeroselena</taxon>
    </lineage>
</organism>
<dbReference type="PIRSF" id="PIRSF014972">
    <property type="entry name" value="FlK"/>
    <property type="match status" value="1"/>
</dbReference>
<dbReference type="InterPro" id="IPR029069">
    <property type="entry name" value="HotDog_dom_sf"/>
</dbReference>
<evidence type="ECO:0000259" key="1">
    <source>
        <dbReference type="Pfam" id="PF22636"/>
    </source>
</evidence>
<dbReference type="RefSeq" id="WP_413781029.1">
    <property type="nucleotide sequence ID" value="NZ_JAUOZS010000001.1"/>
</dbReference>
<proteinExistence type="predicted"/>
<keyword evidence="3" id="KW-1185">Reference proteome</keyword>
<dbReference type="InterPro" id="IPR025540">
    <property type="entry name" value="FlK"/>
</dbReference>
<gene>
    <name evidence="2" type="ORF">Q4T40_14965</name>
</gene>
<dbReference type="Proteomes" id="UP001254848">
    <property type="component" value="Unassembled WGS sequence"/>
</dbReference>
<dbReference type="PANTHER" id="PTHR36934">
    <property type="entry name" value="BLR0278 PROTEIN"/>
    <property type="match status" value="1"/>
</dbReference>
<name>A0ABU3P0G6_9FIRM</name>
<reference evidence="2 3" key="1">
    <citation type="submission" date="2023-07" db="EMBL/GenBank/DDBJ databases">
        <title>The novel representative of Negativicutes class, Anaeroselena agilis gen. nov. sp. nov.</title>
        <authorList>
            <person name="Prokofeva M.I."/>
            <person name="Elcheninov A.G."/>
            <person name="Klyukina A."/>
            <person name="Kublanov I.V."/>
            <person name="Frolov E.N."/>
            <person name="Podosokorskaya O.A."/>
        </authorList>
    </citation>
    <scope>NUCLEOTIDE SEQUENCE [LARGE SCALE GENOMIC DNA]</scope>
    <source>
        <strain evidence="2 3">4137-cl</strain>
    </source>
</reference>
<accession>A0ABU3P0G6</accession>
<evidence type="ECO:0000313" key="3">
    <source>
        <dbReference type="Proteomes" id="UP001254848"/>
    </source>
</evidence>
<dbReference type="Gene3D" id="3.10.129.10">
    <property type="entry name" value="Hotdog Thioesterase"/>
    <property type="match status" value="1"/>
</dbReference>
<dbReference type="InterPro" id="IPR054485">
    <property type="entry name" value="FlK-like_dom"/>
</dbReference>
<dbReference type="SUPFAM" id="SSF54637">
    <property type="entry name" value="Thioesterase/thiol ester dehydrase-isomerase"/>
    <property type="match status" value="1"/>
</dbReference>
<dbReference type="EMBL" id="JAUOZS010000001">
    <property type="protein sequence ID" value="MDT8902548.1"/>
    <property type="molecule type" value="Genomic_DNA"/>
</dbReference>
<dbReference type="Pfam" id="PF22636">
    <property type="entry name" value="FlK"/>
    <property type="match status" value="1"/>
</dbReference>
<protein>
    <recommendedName>
        <fullName evidence="1">Fluoroacetyl-CoA-specific thioesterase-like domain-containing protein</fullName>
    </recommendedName>
</protein>
<evidence type="ECO:0000313" key="2">
    <source>
        <dbReference type="EMBL" id="MDT8902548.1"/>
    </source>
</evidence>
<dbReference type="PANTHER" id="PTHR36934:SF1">
    <property type="entry name" value="THIOESTERASE DOMAIN-CONTAINING PROTEIN"/>
    <property type="match status" value="1"/>
</dbReference>
<sequence>MINLNDYLAPGIEAVVQKTVRDDDTAAHHGSGALDCLLATPAYVDLLIRASVEAVESKLPEGFITVGRYMEFTHDAPTGTGMAVTVKSVLSRIDGNRLFFDITACDELGFIGSGRHERVVVNRDQLLKKAKERMKDIERNFLK</sequence>
<feature type="domain" description="Fluoroacetyl-CoA-specific thioesterase-like" evidence="1">
    <location>
        <begin position="20"/>
        <end position="123"/>
    </location>
</feature>